<reference evidence="10 11" key="1">
    <citation type="submission" date="2019-01" db="EMBL/GenBank/DDBJ databases">
        <title>Novel species of Nocardioides.</title>
        <authorList>
            <person name="Liu Q."/>
            <person name="Xin Y.-H."/>
        </authorList>
    </citation>
    <scope>NUCLEOTIDE SEQUENCE [LARGE SCALE GENOMIC DNA]</scope>
    <source>
        <strain evidence="10 11">CGMCC 4.6875</strain>
    </source>
</reference>
<dbReference type="InterPro" id="IPR013325">
    <property type="entry name" value="RNA_pol_sigma_r2"/>
</dbReference>
<dbReference type="PANTHER" id="PTHR43133">
    <property type="entry name" value="RNA POLYMERASE ECF-TYPE SIGMA FACTO"/>
    <property type="match status" value="1"/>
</dbReference>
<gene>
    <name evidence="10" type="ORF">EUA07_06495</name>
</gene>
<dbReference type="GO" id="GO:0016987">
    <property type="term" value="F:sigma factor activity"/>
    <property type="evidence" value="ECO:0007669"/>
    <property type="project" value="UniProtKB-KW"/>
</dbReference>
<evidence type="ECO:0000259" key="9">
    <source>
        <dbReference type="Pfam" id="PF24042"/>
    </source>
</evidence>
<evidence type="ECO:0000256" key="6">
    <source>
        <dbReference type="RuleBase" id="RU000716"/>
    </source>
</evidence>
<dbReference type="Gene3D" id="1.10.1740.10">
    <property type="match status" value="1"/>
</dbReference>
<dbReference type="RefSeq" id="WP_129454191.1">
    <property type="nucleotide sequence ID" value="NZ_JACXYX010000009.1"/>
</dbReference>
<keyword evidence="11" id="KW-1185">Reference proteome</keyword>
<name>A0A4Q2SGZ5_9ACTN</name>
<keyword evidence="5 6" id="KW-0804">Transcription</keyword>
<comment type="similarity">
    <text evidence="1 6">Belongs to the sigma-70 factor family. ECF subfamily.</text>
</comment>
<protein>
    <recommendedName>
        <fullName evidence="6">RNA polymerase sigma factor</fullName>
    </recommendedName>
</protein>
<dbReference type="OrthoDB" id="9811152at2"/>
<dbReference type="AlphaFoldDB" id="A0A4Q2SGZ5"/>
<evidence type="ECO:0000256" key="1">
    <source>
        <dbReference type="ARBA" id="ARBA00010641"/>
    </source>
</evidence>
<dbReference type="Pfam" id="PF04542">
    <property type="entry name" value="Sigma70_r2"/>
    <property type="match status" value="1"/>
</dbReference>
<evidence type="ECO:0000313" key="10">
    <source>
        <dbReference type="EMBL" id="RYC03200.1"/>
    </source>
</evidence>
<dbReference type="SUPFAM" id="SSF88946">
    <property type="entry name" value="Sigma2 domain of RNA polymerase sigma factors"/>
    <property type="match status" value="1"/>
</dbReference>
<dbReference type="InterPro" id="IPR007627">
    <property type="entry name" value="RNA_pol_sigma70_r2"/>
</dbReference>
<dbReference type="InterPro" id="IPR036388">
    <property type="entry name" value="WH-like_DNA-bd_sf"/>
</dbReference>
<dbReference type="InterPro" id="IPR000838">
    <property type="entry name" value="RNA_pol_sigma70_ECF_CS"/>
</dbReference>
<dbReference type="GO" id="GO:0006352">
    <property type="term" value="P:DNA-templated transcription initiation"/>
    <property type="evidence" value="ECO:0007669"/>
    <property type="project" value="InterPro"/>
</dbReference>
<dbReference type="Proteomes" id="UP000293291">
    <property type="component" value="Unassembled WGS sequence"/>
</dbReference>
<keyword evidence="4 6" id="KW-0238">DNA-binding</keyword>
<sequence>MTGILHPTPPLWTTAQRARLVRLCAALLGPAAAEDVAQEALLEAWRHRERLVEPAGADAWLGAIARNVCRRWLRARGADRSVPADTLPDRGVALDDVLERAEVVDLLERALGRLPGPTAAALVGHYVDELSHAEIAAGLGTTTDAVSMRISRGRARLRHLLETEYADDAAGWTGADAGWRTTRLPCADCGRTGMEMRRDDTEVAFRCRRCDGGGLSSRLPLDAPAFSALVGDARRPTALQSRVAAWTHSYWAHESPRCVRCDRPVTPRRYVRDTAEPWPVRRGWFVECAACGEAVNSSVAGMVLALPEVREARRRDPSLRTLPVREVVRDGHEAKVVALGTAEGTPRVGVVVLERTLRVVHVDAPANG</sequence>
<dbReference type="InterPro" id="IPR014284">
    <property type="entry name" value="RNA_pol_sigma-70_dom"/>
</dbReference>
<dbReference type="GO" id="GO:0003677">
    <property type="term" value="F:DNA binding"/>
    <property type="evidence" value="ECO:0007669"/>
    <property type="project" value="UniProtKB-KW"/>
</dbReference>
<dbReference type="Pfam" id="PF08281">
    <property type="entry name" value="Sigma70_r4_2"/>
    <property type="match status" value="1"/>
</dbReference>
<evidence type="ECO:0000256" key="4">
    <source>
        <dbReference type="ARBA" id="ARBA00023125"/>
    </source>
</evidence>
<accession>A0A4Q2SGZ5</accession>
<keyword evidence="3 6" id="KW-0731">Sigma factor</keyword>
<dbReference type="Gene3D" id="1.10.10.10">
    <property type="entry name" value="Winged helix-like DNA-binding domain superfamily/Winged helix DNA-binding domain"/>
    <property type="match status" value="1"/>
</dbReference>
<dbReference type="PROSITE" id="PS01063">
    <property type="entry name" value="SIGMA70_ECF"/>
    <property type="match status" value="1"/>
</dbReference>
<dbReference type="SUPFAM" id="SSF88659">
    <property type="entry name" value="Sigma3 and sigma4 domains of RNA polymerase sigma factors"/>
    <property type="match status" value="1"/>
</dbReference>
<comment type="caution">
    <text evidence="10">The sequence shown here is derived from an EMBL/GenBank/DDBJ whole genome shotgun (WGS) entry which is preliminary data.</text>
</comment>
<evidence type="ECO:0000256" key="5">
    <source>
        <dbReference type="ARBA" id="ARBA00023163"/>
    </source>
</evidence>
<dbReference type="Pfam" id="PF24042">
    <property type="entry name" value="DUF7351"/>
    <property type="match status" value="1"/>
</dbReference>
<feature type="domain" description="DUF7351" evidence="9">
    <location>
        <begin position="185"/>
        <end position="329"/>
    </location>
</feature>
<keyword evidence="2 6" id="KW-0805">Transcription regulation</keyword>
<dbReference type="GO" id="GO:0006950">
    <property type="term" value="P:response to stress"/>
    <property type="evidence" value="ECO:0007669"/>
    <property type="project" value="UniProtKB-ARBA"/>
</dbReference>
<evidence type="ECO:0000256" key="2">
    <source>
        <dbReference type="ARBA" id="ARBA00023015"/>
    </source>
</evidence>
<evidence type="ECO:0000259" key="8">
    <source>
        <dbReference type="Pfam" id="PF08281"/>
    </source>
</evidence>
<feature type="domain" description="RNA polymerase sigma-70 region 2" evidence="7">
    <location>
        <begin position="18"/>
        <end position="77"/>
    </location>
</feature>
<dbReference type="InterPro" id="IPR013249">
    <property type="entry name" value="RNA_pol_sigma70_r4_t2"/>
</dbReference>
<proteinExistence type="inferred from homology"/>
<dbReference type="InterPro" id="IPR055775">
    <property type="entry name" value="DUF7351"/>
</dbReference>
<evidence type="ECO:0000259" key="7">
    <source>
        <dbReference type="Pfam" id="PF04542"/>
    </source>
</evidence>
<evidence type="ECO:0000256" key="3">
    <source>
        <dbReference type="ARBA" id="ARBA00023082"/>
    </source>
</evidence>
<evidence type="ECO:0000313" key="11">
    <source>
        <dbReference type="Proteomes" id="UP000293291"/>
    </source>
</evidence>
<dbReference type="PANTHER" id="PTHR43133:SF8">
    <property type="entry name" value="RNA POLYMERASE SIGMA FACTOR HI_1459-RELATED"/>
    <property type="match status" value="1"/>
</dbReference>
<dbReference type="InterPro" id="IPR039425">
    <property type="entry name" value="RNA_pol_sigma-70-like"/>
</dbReference>
<organism evidence="10 11">
    <name type="scientific">Nocardioides ganghwensis</name>
    <dbReference type="NCBI Taxonomy" id="252230"/>
    <lineage>
        <taxon>Bacteria</taxon>
        <taxon>Bacillati</taxon>
        <taxon>Actinomycetota</taxon>
        <taxon>Actinomycetes</taxon>
        <taxon>Propionibacteriales</taxon>
        <taxon>Nocardioidaceae</taxon>
        <taxon>Nocardioides</taxon>
    </lineage>
</organism>
<dbReference type="NCBIfam" id="TIGR02937">
    <property type="entry name" value="sigma70-ECF"/>
    <property type="match status" value="1"/>
</dbReference>
<feature type="domain" description="RNA polymerase sigma factor 70 region 4 type 2" evidence="8">
    <location>
        <begin position="106"/>
        <end position="157"/>
    </location>
</feature>
<dbReference type="EMBL" id="SDWU01000006">
    <property type="protein sequence ID" value="RYC03200.1"/>
    <property type="molecule type" value="Genomic_DNA"/>
</dbReference>
<dbReference type="CDD" id="cd06171">
    <property type="entry name" value="Sigma70_r4"/>
    <property type="match status" value="1"/>
</dbReference>
<dbReference type="InterPro" id="IPR013324">
    <property type="entry name" value="RNA_pol_sigma_r3/r4-like"/>
</dbReference>